<dbReference type="OrthoDB" id="7376105at2"/>
<comment type="caution">
    <text evidence="2">The sequence shown here is derived from an EMBL/GenBank/DDBJ whole genome shotgun (WGS) entry which is preliminary data.</text>
</comment>
<evidence type="ECO:0000313" key="3">
    <source>
        <dbReference type="Proteomes" id="UP000236959"/>
    </source>
</evidence>
<keyword evidence="3" id="KW-1185">Reference proteome</keyword>
<dbReference type="InterPro" id="IPR049251">
    <property type="entry name" value="DUF6884"/>
</dbReference>
<dbReference type="AlphaFoldDB" id="A0A2S3UYQ5"/>
<dbReference type="RefSeq" id="WP_146048524.1">
    <property type="nucleotide sequence ID" value="NZ_PPCN01000002.1"/>
</dbReference>
<reference evidence="2 3" key="1">
    <citation type="submission" date="2018-01" db="EMBL/GenBank/DDBJ databases">
        <title>Genomic Encyclopedia of Archaeal and Bacterial Type Strains, Phase II (KMG-II): from individual species to whole genera.</title>
        <authorList>
            <person name="Goeker M."/>
        </authorList>
    </citation>
    <scope>NUCLEOTIDE SEQUENCE [LARGE SCALE GENOMIC DNA]</scope>
    <source>
        <strain evidence="2 3">DSM 17023</strain>
    </source>
</reference>
<sequence>MFKLHENKLPAKAVSALLVPCTSRKKVIPDQFSRAVSLNKSEQSDLETAWIKRLEKLPEKCEARELYCGRGFQLGLRAAHISGAPLYIVSAGLGLVSAEATVPTYGITVSGKGDDSLGNCITGQLNPENWWSSVSKGPYSTEISKVIRSTDHGHVVIALSQPYAQMLAPSLLSLSASGISRLRILGSNLSRLLPPRLAECVMPYDERLEAIFPGTRSDFAQRALLHFVSIGLSDVPYGDLNAHREWVSSILSGKKTPIRKSRNRLADEEILKLICQHLPTKTGVGRLLRILRDEEGVACEQTRFSRLYQKVINERTSG</sequence>
<protein>
    <recommendedName>
        <fullName evidence="1">DUF6884 domain-containing protein</fullName>
    </recommendedName>
</protein>
<feature type="domain" description="DUF6884" evidence="1">
    <location>
        <begin position="55"/>
        <end position="111"/>
    </location>
</feature>
<organism evidence="2 3">
    <name type="scientific">Roseibium marinum</name>
    <dbReference type="NCBI Taxonomy" id="281252"/>
    <lineage>
        <taxon>Bacteria</taxon>
        <taxon>Pseudomonadati</taxon>
        <taxon>Pseudomonadota</taxon>
        <taxon>Alphaproteobacteria</taxon>
        <taxon>Hyphomicrobiales</taxon>
        <taxon>Stappiaceae</taxon>
        <taxon>Roseibium</taxon>
    </lineage>
</organism>
<gene>
    <name evidence="2" type="ORF">CLV41_1021</name>
</gene>
<dbReference type="Proteomes" id="UP000236959">
    <property type="component" value="Unassembled WGS sequence"/>
</dbReference>
<dbReference type="Pfam" id="PF21818">
    <property type="entry name" value="DUF6884"/>
    <property type="match status" value="1"/>
</dbReference>
<dbReference type="EMBL" id="PPCN01000002">
    <property type="protein sequence ID" value="POF32599.1"/>
    <property type="molecule type" value="Genomic_DNA"/>
</dbReference>
<name>A0A2S3UYQ5_9HYPH</name>
<evidence type="ECO:0000259" key="1">
    <source>
        <dbReference type="Pfam" id="PF21818"/>
    </source>
</evidence>
<proteinExistence type="predicted"/>
<accession>A0A2S3UYQ5</accession>
<evidence type="ECO:0000313" key="2">
    <source>
        <dbReference type="EMBL" id="POF32599.1"/>
    </source>
</evidence>